<dbReference type="RefSeq" id="WP_048173284.1">
    <property type="nucleotide sequence ID" value="NZ_CP009506.1"/>
</dbReference>
<feature type="region of interest" description="Disordered" evidence="1">
    <location>
        <begin position="1"/>
        <end position="21"/>
    </location>
</feature>
<dbReference type="EMBL" id="CP009506">
    <property type="protein sequence ID" value="AKB29460.1"/>
    <property type="molecule type" value="Genomic_DNA"/>
</dbReference>
<dbReference type="KEGG" id="msw:MSSIT_2741"/>
<keyword evidence="3" id="KW-1185">Reference proteome</keyword>
<evidence type="ECO:0000256" key="1">
    <source>
        <dbReference type="SAM" id="MobiDB-lite"/>
    </source>
</evidence>
<name>A0A0E3P6S3_9EURY</name>
<gene>
    <name evidence="2" type="ORF">MSSIT_2741</name>
</gene>
<protein>
    <submittedName>
        <fullName evidence="2">Uncharacterized protein</fullName>
    </submittedName>
</protein>
<sequence>MGIEKSEEGIVRCSESKRSIEKSEKEPMFVLIVADDGNEFPHNIDFRNTDSLGLRLVNILKKAPGRTTGKAKTTKH</sequence>
<dbReference type="HOGENOM" id="CLU_2645981_0_0_2"/>
<reference evidence="2 3" key="1">
    <citation type="submission" date="2014-07" db="EMBL/GenBank/DDBJ databases">
        <title>Methanogenic archaea and the global carbon cycle.</title>
        <authorList>
            <person name="Henriksen J.R."/>
            <person name="Luke J."/>
            <person name="Reinhart S."/>
            <person name="Benedict M.N."/>
            <person name="Youngblut N.D."/>
            <person name="Metcalf M.E."/>
            <person name="Whitaker R.J."/>
            <person name="Metcalf W.W."/>
        </authorList>
    </citation>
    <scope>NUCLEOTIDE SEQUENCE [LARGE SCALE GENOMIC DNA]</scope>
    <source>
        <strain evidence="2 3">T4/M</strain>
    </source>
</reference>
<dbReference type="PATRIC" id="fig|1434120.4.peg.3587"/>
<accession>A0A0E3P6S3</accession>
<proteinExistence type="predicted"/>
<evidence type="ECO:0000313" key="3">
    <source>
        <dbReference type="Proteomes" id="UP000033111"/>
    </source>
</evidence>
<evidence type="ECO:0000313" key="2">
    <source>
        <dbReference type="EMBL" id="AKB29460.1"/>
    </source>
</evidence>
<dbReference type="AlphaFoldDB" id="A0A0E3P6S3"/>
<dbReference type="Proteomes" id="UP000033111">
    <property type="component" value="Chromosome"/>
</dbReference>
<dbReference type="GeneID" id="69042921"/>
<organism evidence="2 3">
    <name type="scientific">Methanosarcina siciliae T4/M</name>
    <dbReference type="NCBI Taxonomy" id="1434120"/>
    <lineage>
        <taxon>Archaea</taxon>
        <taxon>Methanobacteriati</taxon>
        <taxon>Methanobacteriota</taxon>
        <taxon>Stenosarchaea group</taxon>
        <taxon>Methanomicrobia</taxon>
        <taxon>Methanosarcinales</taxon>
        <taxon>Methanosarcinaceae</taxon>
        <taxon>Methanosarcina</taxon>
    </lineage>
</organism>